<gene>
    <name evidence="3" type="ORF">JQS43_03925</name>
</gene>
<keyword evidence="4" id="KW-1185">Reference proteome</keyword>
<sequence length="119" mass="12177">MTPGSRLSMGVAARHPDDPEPVRASKARAVWWLGLLALLTGPLIGGVVPATVALVLARQFRAQAYPAEGFLTGAAVVRTGERLAWTGVLLAGAALTTAILVGLFQVAGGGTTNYPATVD</sequence>
<proteinExistence type="predicted"/>
<keyword evidence="2" id="KW-0812">Transmembrane</keyword>
<dbReference type="EMBL" id="CP070499">
    <property type="protein sequence ID" value="QSB15508.1"/>
    <property type="molecule type" value="Genomic_DNA"/>
</dbReference>
<dbReference type="RefSeq" id="WP_239677690.1">
    <property type="nucleotide sequence ID" value="NZ_CP070499.1"/>
</dbReference>
<dbReference type="Proteomes" id="UP000662857">
    <property type="component" value="Chromosome"/>
</dbReference>
<dbReference type="KEGG" id="nhy:JQS43_03925"/>
<evidence type="ECO:0000256" key="2">
    <source>
        <dbReference type="SAM" id="Phobius"/>
    </source>
</evidence>
<feature type="region of interest" description="Disordered" evidence="1">
    <location>
        <begin position="1"/>
        <end position="21"/>
    </location>
</feature>
<evidence type="ECO:0000256" key="1">
    <source>
        <dbReference type="SAM" id="MobiDB-lite"/>
    </source>
</evidence>
<accession>A0A895YNJ4</accession>
<dbReference type="AlphaFoldDB" id="A0A895YNJ4"/>
<keyword evidence="2" id="KW-1133">Transmembrane helix</keyword>
<evidence type="ECO:0000313" key="3">
    <source>
        <dbReference type="EMBL" id="QSB15508.1"/>
    </source>
</evidence>
<name>A0A895YNJ4_9ACTN</name>
<protein>
    <submittedName>
        <fullName evidence="3">Uncharacterized protein</fullName>
    </submittedName>
</protein>
<keyword evidence="2" id="KW-0472">Membrane</keyword>
<organism evidence="3 4">
    <name type="scientific">Natronosporangium hydrolyticum</name>
    <dbReference type="NCBI Taxonomy" id="2811111"/>
    <lineage>
        <taxon>Bacteria</taxon>
        <taxon>Bacillati</taxon>
        <taxon>Actinomycetota</taxon>
        <taxon>Actinomycetes</taxon>
        <taxon>Micromonosporales</taxon>
        <taxon>Micromonosporaceae</taxon>
        <taxon>Natronosporangium</taxon>
    </lineage>
</organism>
<feature type="transmembrane region" description="Helical" evidence="2">
    <location>
        <begin position="29"/>
        <end position="56"/>
    </location>
</feature>
<reference evidence="3" key="1">
    <citation type="submission" date="2021-02" db="EMBL/GenBank/DDBJ databases">
        <title>Natrosporangium hydrolyticum gen. nov., sp. nov, a haloalkaliphilic actinobacterium from a soda solonchak soil.</title>
        <authorList>
            <person name="Sorokin D.Y."/>
            <person name="Khijniak T.V."/>
            <person name="Zakharycheva A.P."/>
            <person name="Boueva O.V."/>
            <person name="Ariskina E.V."/>
            <person name="Hahnke R.L."/>
            <person name="Bunk B."/>
            <person name="Sproer C."/>
            <person name="Schumann P."/>
            <person name="Evtushenko L.I."/>
            <person name="Kublanov I.V."/>
        </authorList>
    </citation>
    <scope>NUCLEOTIDE SEQUENCE</scope>
    <source>
        <strain evidence="3">DSM 106523</strain>
    </source>
</reference>
<evidence type="ECO:0000313" key="4">
    <source>
        <dbReference type="Proteomes" id="UP000662857"/>
    </source>
</evidence>
<feature type="transmembrane region" description="Helical" evidence="2">
    <location>
        <begin position="83"/>
        <end position="104"/>
    </location>
</feature>